<dbReference type="Proteomes" id="UP000199514">
    <property type="component" value="Unassembled WGS sequence"/>
</dbReference>
<name>A0A1I1EHW0_9BACT</name>
<evidence type="ECO:0000313" key="1">
    <source>
        <dbReference type="EMBL" id="SFB86651.1"/>
    </source>
</evidence>
<dbReference type="STRING" id="927664.SAMN05421780_101814"/>
<sequence>MFYLAFLASSEEGFSFSTPMQKRLLTSLLLLLGYLLPAQNIEWVKPI</sequence>
<dbReference type="EMBL" id="FOLE01000001">
    <property type="protein sequence ID" value="SFB86651.1"/>
    <property type="molecule type" value="Genomic_DNA"/>
</dbReference>
<organism evidence="1 2">
    <name type="scientific">Flexibacter flexilis DSM 6793</name>
    <dbReference type="NCBI Taxonomy" id="927664"/>
    <lineage>
        <taxon>Bacteria</taxon>
        <taxon>Pseudomonadati</taxon>
        <taxon>Bacteroidota</taxon>
        <taxon>Cytophagia</taxon>
        <taxon>Cytophagales</taxon>
        <taxon>Flexibacteraceae</taxon>
        <taxon>Flexibacter</taxon>
    </lineage>
</organism>
<keyword evidence="2" id="KW-1185">Reference proteome</keyword>
<protein>
    <submittedName>
        <fullName evidence="1">Uncharacterized protein</fullName>
    </submittedName>
</protein>
<dbReference type="AlphaFoldDB" id="A0A1I1EHW0"/>
<proteinExistence type="predicted"/>
<reference evidence="1 2" key="1">
    <citation type="submission" date="2016-10" db="EMBL/GenBank/DDBJ databases">
        <authorList>
            <person name="de Groot N.N."/>
        </authorList>
    </citation>
    <scope>NUCLEOTIDE SEQUENCE [LARGE SCALE GENOMIC DNA]</scope>
    <source>
        <strain evidence="1 2">DSM 6793</strain>
    </source>
</reference>
<gene>
    <name evidence="1" type="ORF">SAMN05421780_101814</name>
</gene>
<evidence type="ECO:0000313" key="2">
    <source>
        <dbReference type="Proteomes" id="UP000199514"/>
    </source>
</evidence>
<feature type="non-terminal residue" evidence="1">
    <location>
        <position position="47"/>
    </location>
</feature>
<accession>A0A1I1EHW0</accession>